<feature type="domain" description="NR LBD" evidence="14">
    <location>
        <begin position="78"/>
        <end position="323"/>
    </location>
</feature>
<keyword evidence="8" id="KW-0862">Zinc</keyword>
<evidence type="ECO:0000256" key="11">
    <source>
        <dbReference type="ARBA" id="ARBA00023163"/>
    </source>
</evidence>
<dbReference type="GO" id="GO:0005737">
    <property type="term" value="C:cytoplasm"/>
    <property type="evidence" value="ECO:0007669"/>
    <property type="project" value="UniProtKB-SubCell"/>
</dbReference>
<sequence>MACSSFDGVKPSAAGNGIFVMRNYCLIDGKKRAGEFSMMFPLEEMKSTCHCSGYREQQHQPHTILYNILSRADSNYSNNDSLINNNQVNQYNYNKMMPHNCHCKRQRVVCLKNPEGTCQMTSDVLVKTICFMKSLPSFSQLPVEDQLSLLRYCWVPLFSLGLAQERTVFEVKDVPQASILRRILLNGQGPQSEEEQEVEDEGKRLLPTLAGVHKLRSCLNRLWTLDLSPKEYAYLKGAMLFNPDVPGLSTTVFINSLQQQAQRALQEVVLTLHPGDLGRFSCILLSTSDLQTVSQSLITELFFRPVIGQADLFDLLRKMLFIRQE</sequence>
<name>A0A8C7FDN8_ONCKI</name>
<dbReference type="GO" id="GO:0007623">
    <property type="term" value="P:circadian rhythm"/>
    <property type="evidence" value="ECO:0007669"/>
    <property type="project" value="TreeGrafter"/>
</dbReference>
<evidence type="ECO:0000256" key="2">
    <source>
        <dbReference type="ARBA" id="ARBA00004496"/>
    </source>
</evidence>
<evidence type="ECO:0000256" key="3">
    <source>
        <dbReference type="ARBA" id="ARBA00006647"/>
    </source>
</evidence>
<reference evidence="15" key="2">
    <citation type="submission" date="2025-09" db="UniProtKB">
        <authorList>
            <consortium name="Ensembl"/>
        </authorList>
    </citation>
    <scope>IDENTIFICATION</scope>
</reference>
<dbReference type="SUPFAM" id="SSF48508">
    <property type="entry name" value="Nuclear receptor ligand-binding domain"/>
    <property type="match status" value="1"/>
</dbReference>
<dbReference type="RefSeq" id="XP_020360928.2">
    <property type="nucleotide sequence ID" value="XM_020505339.2"/>
</dbReference>
<evidence type="ECO:0000256" key="6">
    <source>
        <dbReference type="ARBA" id="ARBA00022723"/>
    </source>
</evidence>
<dbReference type="InterPro" id="IPR033544">
    <property type="entry name" value="NR0B1/2"/>
</dbReference>
<keyword evidence="4" id="KW-0963">Cytoplasm</keyword>
<keyword evidence="6" id="KW-0479">Metal-binding</keyword>
<evidence type="ECO:0000259" key="14">
    <source>
        <dbReference type="PROSITE" id="PS51843"/>
    </source>
</evidence>
<comment type="subcellular location">
    <subcellularLocation>
        <location evidence="2">Cytoplasm</location>
    </subcellularLocation>
    <subcellularLocation>
        <location evidence="1">Nucleus</location>
    </subcellularLocation>
</comment>
<keyword evidence="16" id="KW-1185">Reference proteome</keyword>
<keyword evidence="9" id="KW-0805">Transcription regulation</keyword>
<dbReference type="SMART" id="SM00430">
    <property type="entry name" value="HOLI"/>
    <property type="match status" value="1"/>
</dbReference>
<dbReference type="PRINTS" id="PR00398">
    <property type="entry name" value="STRDHORMONER"/>
</dbReference>
<reference evidence="15" key="1">
    <citation type="submission" date="2025-08" db="UniProtKB">
        <authorList>
            <consortium name="Ensembl"/>
        </authorList>
    </citation>
    <scope>IDENTIFICATION</scope>
</reference>
<comment type="similarity">
    <text evidence="3">Belongs to the nuclear hormone receptor family. NR0 subfamily.</text>
</comment>
<dbReference type="GeneID" id="109907401"/>
<dbReference type="GO" id="GO:0005634">
    <property type="term" value="C:nucleus"/>
    <property type="evidence" value="ECO:0007669"/>
    <property type="project" value="UniProtKB-SubCell"/>
</dbReference>
<keyword evidence="7" id="KW-0863">Zinc-finger</keyword>
<dbReference type="KEGG" id="oki:109907401"/>
<dbReference type="GeneTree" id="ENSGT00390000015719"/>
<proteinExistence type="inferred from homology"/>
<dbReference type="PANTHER" id="PTHR24081">
    <property type="entry name" value="NUCLEAR RECEPTOR SUBFAMILY 0 GROUP B"/>
    <property type="match status" value="1"/>
</dbReference>
<dbReference type="GO" id="GO:0003677">
    <property type="term" value="F:DNA binding"/>
    <property type="evidence" value="ECO:0007669"/>
    <property type="project" value="UniProtKB-KW"/>
</dbReference>
<evidence type="ECO:0000256" key="4">
    <source>
        <dbReference type="ARBA" id="ARBA00022490"/>
    </source>
</evidence>
<evidence type="ECO:0000313" key="15">
    <source>
        <dbReference type="Ensembl" id="ENSOKIP00005026427.1"/>
    </source>
</evidence>
<dbReference type="PROSITE" id="PS51843">
    <property type="entry name" value="NR_LBD"/>
    <property type="match status" value="1"/>
</dbReference>
<keyword evidence="13" id="KW-0539">Nucleus</keyword>
<dbReference type="GO" id="GO:0003714">
    <property type="term" value="F:transcription corepressor activity"/>
    <property type="evidence" value="ECO:0007669"/>
    <property type="project" value="TreeGrafter"/>
</dbReference>
<keyword evidence="10" id="KW-0238">DNA-binding</keyword>
<evidence type="ECO:0000256" key="13">
    <source>
        <dbReference type="ARBA" id="ARBA00023242"/>
    </source>
</evidence>
<dbReference type="Proteomes" id="UP000694557">
    <property type="component" value="Unassembled WGS sequence"/>
</dbReference>
<dbReference type="Ensembl" id="ENSOKIT00005027953.1">
    <property type="protein sequence ID" value="ENSOKIP00005026427.1"/>
    <property type="gene ID" value="ENSOKIG00005011422.1"/>
</dbReference>
<evidence type="ECO:0000256" key="8">
    <source>
        <dbReference type="ARBA" id="ARBA00022833"/>
    </source>
</evidence>
<dbReference type="InterPro" id="IPR035500">
    <property type="entry name" value="NHR-like_dom_sf"/>
</dbReference>
<dbReference type="Gene3D" id="1.10.565.10">
    <property type="entry name" value="Retinoid X Receptor"/>
    <property type="match status" value="1"/>
</dbReference>
<evidence type="ECO:0000313" key="16">
    <source>
        <dbReference type="Proteomes" id="UP000694557"/>
    </source>
</evidence>
<organism evidence="15 16">
    <name type="scientific">Oncorhynchus kisutch</name>
    <name type="common">Coho salmon</name>
    <name type="synonym">Salmo kisutch</name>
    <dbReference type="NCBI Taxonomy" id="8019"/>
    <lineage>
        <taxon>Eukaryota</taxon>
        <taxon>Metazoa</taxon>
        <taxon>Chordata</taxon>
        <taxon>Craniata</taxon>
        <taxon>Vertebrata</taxon>
        <taxon>Euteleostomi</taxon>
        <taxon>Actinopterygii</taxon>
        <taxon>Neopterygii</taxon>
        <taxon>Teleostei</taxon>
        <taxon>Protacanthopterygii</taxon>
        <taxon>Salmoniformes</taxon>
        <taxon>Salmonidae</taxon>
        <taxon>Salmoninae</taxon>
        <taxon>Oncorhynchus</taxon>
    </lineage>
</organism>
<dbReference type="GO" id="GO:0008270">
    <property type="term" value="F:zinc ion binding"/>
    <property type="evidence" value="ECO:0007669"/>
    <property type="project" value="UniProtKB-KW"/>
</dbReference>
<keyword evidence="12" id="KW-0675">Receptor</keyword>
<evidence type="ECO:0000256" key="9">
    <source>
        <dbReference type="ARBA" id="ARBA00023015"/>
    </source>
</evidence>
<evidence type="ECO:0000256" key="1">
    <source>
        <dbReference type="ARBA" id="ARBA00004123"/>
    </source>
</evidence>
<gene>
    <name evidence="15" type="primary">LOC109907401</name>
</gene>
<protein>
    <submittedName>
        <fullName evidence="15">Nuclear receptor subfamily 0 group B member 2-like</fullName>
    </submittedName>
</protein>
<dbReference type="Pfam" id="PF00104">
    <property type="entry name" value="Hormone_recep"/>
    <property type="match status" value="1"/>
</dbReference>
<evidence type="ECO:0000256" key="12">
    <source>
        <dbReference type="ARBA" id="ARBA00023170"/>
    </source>
</evidence>
<evidence type="ECO:0000256" key="10">
    <source>
        <dbReference type="ARBA" id="ARBA00023125"/>
    </source>
</evidence>
<dbReference type="GO" id="GO:0000122">
    <property type="term" value="P:negative regulation of transcription by RNA polymerase II"/>
    <property type="evidence" value="ECO:0007669"/>
    <property type="project" value="TreeGrafter"/>
</dbReference>
<accession>A0A8C7FDN8</accession>
<evidence type="ECO:0000256" key="5">
    <source>
        <dbReference type="ARBA" id="ARBA00022491"/>
    </source>
</evidence>
<dbReference type="PANTHER" id="PTHR24081:SF0">
    <property type="entry name" value="NUCLEAR RECEPTOR SUBFAMILY 0 GROUP B MEMBER 2"/>
    <property type="match status" value="1"/>
</dbReference>
<dbReference type="InterPro" id="IPR000536">
    <property type="entry name" value="Nucl_hrmn_rcpt_lig-bd"/>
</dbReference>
<dbReference type="AlphaFoldDB" id="A0A8C7FDN8"/>
<evidence type="ECO:0000256" key="7">
    <source>
        <dbReference type="ARBA" id="ARBA00022771"/>
    </source>
</evidence>
<keyword evidence="11" id="KW-0804">Transcription</keyword>
<dbReference type="InterPro" id="IPR001723">
    <property type="entry name" value="Nuclear_hrmn_rcpt"/>
</dbReference>
<keyword evidence="5" id="KW-0678">Repressor</keyword>